<dbReference type="PROSITE" id="PS50216">
    <property type="entry name" value="DHHC"/>
    <property type="match status" value="1"/>
</dbReference>
<accession>A0A1J4JY89</accession>
<dbReference type="InterPro" id="IPR001594">
    <property type="entry name" value="Palmitoyltrfase_DHHC"/>
</dbReference>
<evidence type="ECO:0000256" key="3">
    <source>
        <dbReference type="ARBA" id="ARBA00022692"/>
    </source>
</evidence>
<dbReference type="GeneID" id="94842209"/>
<evidence type="ECO:0000259" key="8">
    <source>
        <dbReference type="Pfam" id="PF01529"/>
    </source>
</evidence>
<dbReference type="GO" id="GO:0006612">
    <property type="term" value="P:protein targeting to membrane"/>
    <property type="evidence" value="ECO:0007669"/>
    <property type="project" value="TreeGrafter"/>
</dbReference>
<protein>
    <recommendedName>
        <fullName evidence="7">Palmitoyltransferase</fullName>
        <ecNumber evidence="7">2.3.1.225</ecNumber>
    </recommendedName>
</protein>
<evidence type="ECO:0000256" key="7">
    <source>
        <dbReference type="RuleBase" id="RU079119"/>
    </source>
</evidence>
<keyword evidence="5 7" id="KW-0472">Membrane</keyword>
<comment type="caution">
    <text evidence="9">The sequence shown here is derived from an EMBL/GenBank/DDBJ whole genome shotgun (WGS) entry which is preliminary data.</text>
</comment>
<feature type="transmembrane region" description="Helical" evidence="7">
    <location>
        <begin position="187"/>
        <end position="207"/>
    </location>
</feature>
<evidence type="ECO:0000256" key="6">
    <source>
        <dbReference type="ARBA" id="ARBA00023315"/>
    </source>
</evidence>
<keyword evidence="10" id="KW-1185">Reference proteome</keyword>
<evidence type="ECO:0000313" key="10">
    <source>
        <dbReference type="Proteomes" id="UP000179807"/>
    </source>
</evidence>
<keyword evidence="3 7" id="KW-0812">Transmembrane</keyword>
<feature type="domain" description="Palmitoyltransferase DHHC" evidence="8">
    <location>
        <begin position="139"/>
        <end position="263"/>
    </location>
</feature>
<evidence type="ECO:0000256" key="4">
    <source>
        <dbReference type="ARBA" id="ARBA00022989"/>
    </source>
</evidence>
<dbReference type="PANTHER" id="PTHR22883">
    <property type="entry name" value="ZINC FINGER DHHC DOMAIN CONTAINING PROTEIN"/>
    <property type="match status" value="1"/>
</dbReference>
<comment type="domain">
    <text evidence="7">The DHHC domain is required for palmitoyltransferase activity.</text>
</comment>
<dbReference type="GO" id="GO:0005794">
    <property type="term" value="C:Golgi apparatus"/>
    <property type="evidence" value="ECO:0007669"/>
    <property type="project" value="TreeGrafter"/>
</dbReference>
<evidence type="ECO:0000313" key="9">
    <source>
        <dbReference type="EMBL" id="OHT02237.1"/>
    </source>
</evidence>
<dbReference type="EMBL" id="MLAK01000875">
    <property type="protein sequence ID" value="OHT02237.1"/>
    <property type="molecule type" value="Genomic_DNA"/>
</dbReference>
<evidence type="ECO:0000256" key="5">
    <source>
        <dbReference type="ARBA" id="ARBA00023136"/>
    </source>
</evidence>
<evidence type="ECO:0000256" key="2">
    <source>
        <dbReference type="ARBA" id="ARBA00022679"/>
    </source>
</evidence>
<dbReference type="VEuPathDB" id="TrichDB:TRFO_30700"/>
<dbReference type="Proteomes" id="UP000179807">
    <property type="component" value="Unassembled WGS sequence"/>
</dbReference>
<evidence type="ECO:0000256" key="1">
    <source>
        <dbReference type="ARBA" id="ARBA00004141"/>
    </source>
</evidence>
<dbReference type="PANTHER" id="PTHR22883:SF147">
    <property type="entry name" value="PALMITOYLTRANSFERASE"/>
    <property type="match status" value="1"/>
</dbReference>
<dbReference type="GO" id="GO:0005783">
    <property type="term" value="C:endoplasmic reticulum"/>
    <property type="evidence" value="ECO:0007669"/>
    <property type="project" value="TreeGrafter"/>
</dbReference>
<dbReference type="AlphaFoldDB" id="A0A1J4JY89"/>
<reference evidence="9" key="1">
    <citation type="submission" date="2016-10" db="EMBL/GenBank/DDBJ databases">
        <authorList>
            <person name="Benchimol M."/>
            <person name="Almeida L.G."/>
            <person name="Vasconcelos A.T."/>
            <person name="Perreira-Neves A."/>
            <person name="Rosa I.A."/>
            <person name="Tasca T."/>
            <person name="Bogo M.R."/>
            <person name="de Souza W."/>
        </authorList>
    </citation>
    <scope>NUCLEOTIDE SEQUENCE [LARGE SCALE GENOMIC DNA]</scope>
    <source>
        <strain evidence="9">K</strain>
    </source>
</reference>
<organism evidence="9 10">
    <name type="scientific">Tritrichomonas foetus</name>
    <dbReference type="NCBI Taxonomy" id="1144522"/>
    <lineage>
        <taxon>Eukaryota</taxon>
        <taxon>Metamonada</taxon>
        <taxon>Parabasalia</taxon>
        <taxon>Tritrichomonadida</taxon>
        <taxon>Tritrichomonadidae</taxon>
        <taxon>Tritrichomonas</taxon>
    </lineage>
</organism>
<comment type="catalytic activity">
    <reaction evidence="7">
        <text>L-cysteinyl-[protein] + hexadecanoyl-CoA = S-hexadecanoyl-L-cysteinyl-[protein] + CoA</text>
        <dbReference type="Rhea" id="RHEA:36683"/>
        <dbReference type="Rhea" id="RHEA-COMP:10131"/>
        <dbReference type="Rhea" id="RHEA-COMP:11032"/>
        <dbReference type="ChEBI" id="CHEBI:29950"/>
        <dbReference type="ChEBI" id="CHEBI:57287"/>
        <dbReference type="ChEBI" id="CHEBI:57379"/>
        <dbReference type="ChEBI" id="CHEBI:74151"/>
        <dbReference type="EC" id="2.3.1.225"/>
    </reaction>
</comment>
<dbReference type="GO" id="GO:0016020">
    <property type="term" value="C:membrane"/>
    <property type="evidence" value="ECO:0007669"/>
    <property type="project" value="UniProtKB-SubCell"/>
</dbReference>
<keyword evidence="6 7" id="KW-0012">Acyltransferase</keyword>
<dbReference type="Pfam" id="PF01529">
    <property type="entry name" value="DHHC"/>
    <property type="match status" value="1"/>
</dbReference>
<keyword evidence="4 7" id="KW-1133">Transmembrane helix</keyword>
<feature type="transmembrane region" description="Helical" evidence="7">
    <location>
        <begin position="219"/>
        <end position="247"/>
    </location>
</feature>
<comment type="similarity">
    <text evidence="7">Belongs to the DHHC palmitoyltransferase family.</text>
</comment>
<feature type="transmembrane region" description="Helical" evidence="7">
    <location>
        <begin position="55"/>
        <end position="75"/>
    </location>
</feature>
<dbReference type="InterPro" id="IPR039859">
    <property type="entry name" value="PFA4/ZDH16/20/ERF2-like"/>
</dbReference>
<dbReference type="OrthoDB" id="331948at2759"/>
<gene>
    <name evidence="9" type="ORF">TRFO_30700</name>
</gene>
<dbReference type="GO" id="GO:0019706">
    <property type="term" value="F:protein-cysteine S-palmitoyltransferase activity"/>
    <property type="evidence" value="ECO:0007669"/>
    <property type="project" value="UniProtKB-EC"/>
</dbReference>
<name>A0A1J4JY89_9EUKA</name>
<comment type="subcellular location">
    <subcellularLocation>
        <location evidence="1">Membrane</location>
        <topology evidence="1">Multi-pass membrane protein</topology>
    </subcellularLocation>
</comment>
<dbReference type="EC" id="2.3.1.225" evidence="7"/>
<proteinExistence type="inferred from homology"/>
<keyword evidence="2 7" id="KW-0808">Transferase</keyword>
<sequence length="308" mass="35735">MINNQEDEAVDNENEIQEVDAAVLSKNEWHSICCSCFVRIDGTSRYFCRHWEISLGIPIFVIALIIFCFTVFIFANYVDFPSLELKIVSLLEITIFLLLFLWSYFGAMCMDPGFLPYNWSMTRRFFYSWEEQLDFLAIDQEQVNFATSNDLPPNSSFSRSAGRFVVRADHICGWISNWVGKRNHKQFMLMLLYGSIFSSSLFVWRFAAKRSQSLKERSIAIYGCDITACVFECIFAFLLFGDFVIFLDELIKNRTQLDRMKKKNKKKLGCEEAMRQICGNGSIFCWICPTPAFGEDFGDFFIHEGNEG</sequence>
<dbReference type="RefSeq" id="XP_068355373.1">
    <property type="nucleotide sequence ID" value="XM_068507505.1"/>
</dbReference>